<dbReference type="PRINTS" id="PR00509">
    <property type="entry name" value="PGMPMM"/>
</dbReference>
<proteinExistence type="inferred from homology"/>
<evidence type="ECO:0000256" key="6">
    <source>
        <dbReference type="ARBA" id="ARBA00023235"/>
    </source>
</evidence>
<evidence type="ECO:0000256" key="4">
    <source>
        <dbReference type="ARBA" id="ARBA00022723"/>
    </source>
</evidence>
<dbReference type="Pfam" id="PF02878">
    <property type="entry name" value="PGM_PMM_I"/>
    <property type="match status" value="1"/>
</dbReference>
<dbReference type="Pfam" id="PF02879">
    <property type="entry name" value="PGM_PMM_II"/>
    <property type="match status" value="1"/>
</dbReference>
<evidence type="ECO:0000256" key="5">
    <source>
        <dbReference type="ARBA" id="ARBA00022842"/>
    </source>
</evidence>
<gene>
    <name evidence="10" type="primary">manB</name>
</gene>
<dbReference type="InterPro" id="IPR005844">
    <property type="entry name" value="A-D-PHexomutase_a/b/a-I"/>
</dbReference>
<dbReference type="PANTHER" id="PTHR45745:SF1">
    <property type="entry name" value="PHOSPHOGLUCOMUTASE 2B-RELATED"/>
    <property type="match status" value="1"/>
</dbReference>
<evidence type="ECO:0000259" key="7">
    <source>
        <dbReference type="Pfam" id="PF02878"/>
    </source>
</evidence>
<accession>A0A1W5LCP6</accession>
<organism evidence="10">
    <name type="scientific">Candidatus Methylacidiphilum infernorum</name>
    <dbReference type="NCBI Taxonomy" id="511746"/>
    <lineage>
        <taxon>Bacteria</taxon>
        <taxon>Pseudomonadati</taxon>
        <taxon>Verrucomicrobiota</taxon>
        <taxon>Methylacidiphilae</taxon>
        <taxon>Methylacidiphilales</taxon>
        <taxon>Methylacidiphilaceae</taxon>
        <taxon>Methylacidiphilum (ex Ratnadevi et al. 2023)</taxon>
    </lineage>
</organism>
<dbReference type="CDD" id="cd05799">
    <property type="entry name" value="PGM2"/>
    <property type="match status" value="1"/>
</dbReference>
<name>A0A1W5LCP6_9BACT</name>
<evidence type="ECO:0000313" key="10">
    <source>
        <dbReference type="EMBL" id="ANC58127.1"/>
    </source>
</evidence>
<evidence type="ECO:0000259" key="9">
    <source>
        <dbReference type="Pfam" id="PF02880"/>
    </source>
</evidence>
<evidence type="ECO:0000256" key="2">
    <source>
        <dbReference type="ARBA" id="ARBA00010231"/>
    </source>
</evidence>
<comment type="cofactor">
    <cofactor evidence="1">
        <name>Mg(2+)</name>
        <dbReference type="ChEBI" id="CHEBI:18420"/>
    </cofactor>
</comment>
<dbReference type="SUPFAM" id="SSF53738">
    <property type="entry name" value="Phosphoglucomutase, first 3 domains"/>
    <property type="match status" value="3"/>
</dbReference>
<dbReference type="GO" id="GO:0000287">
    <property type="term" value="F:magnesium ion binding"/>
    <property type="evidence" value="ECO:0007669"/>
    <property type="project" value="InterPro"/>
</dbReference>
<dbReference type="InterPro" id="IPR016066">
    <property type="entry name" value="A-D-PHexomutase_CS"/>
</dbReference>
<keyword evidence="5" id="KW-0460">Magnesium</keyword>
<dbReference type="PANTHER" id="PTHR45745">
    <property type="entry name" value="PHOSPHOMANNOMUTASE 45A"/>
    <property type="match status" value="1"/>
</dbReference>
<feature type="domain" description="Alpha-D-phosphohexomutase alpha/beta/alpha" evidence="7">
    <location>
        <begin position="102"/>
        <end position="223"/>
    </location>
</feature>
<feature type="domain" description="Alpha-D-phosphohexomutase alpha/beta/alpha" evidence="9">
    <location>
        <begin position="363"/>
        <end position="437"/>
    </location>
</feature>
<feature type="domain" description="Alpha-D-phosphohexomutase alpha/beta/alpha" evidence="8">
    <location>
        <begin position="247"/>
        <end position="352"/>
    </location>
</feature>
<dbReference type="GO" id="GO:0008973">
    <property type="term" value="F:phosphopentomutase activity"/>
    <property type="evidence" value="ECO:0007669"/>
    <property type="project" value="TreeGrafter"/>
</dbReference>
<dbReference type="InterPro" id="IPR005841">
    <property type="entry name" value="Alpha-D-phosphohexomutase_SF"/>
</dbReference>
<dbReference type="InterPro" id="IPR005845">
    <property type="entry name" value="A-D-PHexomutase_a/b/a-II"/>
</dbReference>
<evidence type="ECO:0000259" key="8">
    <source>
        <dbReference type="Pfam" id="PF02879"/>
    </source>
</evidence>
<keyword evidence="6" id="KW-0413">Isomerase</keyword>
<evidence type="ECO:0000256" key="3">
    <source>
        <dbReference type="ARBA" id="ARBA00022553"/>
    </source>
</evidence>
<dbReference type="InterPro" id="IPR005846">
    <property type="entry name" value="A-D-PHexomutase_a/b/a-III"/>
</dbReference>
<evidence type="ECO:0000256" key="1">
    <source>
        <dbReference type="ARBA" id="ARBA00001946"/>
    </source>
</evidence>
<dbReference type="GO" id="GO:0005975">
    <property type="term" value="P:carbohydrate metabolic process"/>
    <property type="evidence" value="ECO:0007669"/>
    <property type="project" value="InterPro"/>
</dbReference>
<dbReference type="InterPro" id="IPR036900">
    <property type="entry name" value="A-D-PHexomutase_C_sf"/>
</dbReference>
<dbReference type="PROSITE" id="PS00710">
    <property type="entry name" value="PGM_PMM"/>
    <property type="match status" value="1"/>
</dbReference>
<keyword evidence="3" id="KW-0597">Phosphoprotein</keyword>
<dbReference type="AlphaFoldDB" id="A0A1W5LCP6"/>
<dbReference type="InterPro" id="IPR016055">
    <property type="entry name" value="A-D-PHexomutase_a/b/a-I/II/III"/>
</dbReference>
<comment type="similarity">
    <text evidence="2">Belongs to the phosphohexose mutase family.</text>
</comment>
<keyword evidence="4" id="KW-0479">Metal-binding</keyword>
<sequence>MNSFLLSEIEKAYRENKLLESSFRNLKEFLSFQDLSAVEKESLEELVHNQNWEELDERFYKKLSFGTGGIRGRTIGRIITRAEQGSSPAGPIPQYPAVGLNCMNDRNVRSAALGLARYLRRTLKVEPLKIVISHDSRHFSRYFSLLCAQVLGKINVEAFLFPSQRSTPQLSFTVRWLKAQGGIMITASHNPPYDNGFKAYFKDGCQLVEPHASEVIKEVEALESLRGFPAQEAELSPNILGPQADEAYIKAVETLILEPRAIEAAGKKLKVIYTPLHGTGIEIIPKLFDRHGIRYQVVPSQAIPDGGFPTVKFPNPEDPAALSLAVKLALEQGADIVIGTDPDGDRMGAAVKNKQGEFVHLTGNQIFSLFAHYRTSRLFESGILNSQNAHKAVLIKSFVTTDLVKKIAEHYQLSCVETLTGFKYIGAKLLKYELQCGLTNYDDHSFEERRAAQLQKGKYFICGGEESYGTSCGDYVRDKDANAAALQLVEIAGWAAVHSMSLLDYLDNIYTSFGYFAEKLGTMTFEGPEGSMLIAQILRSYRENPPLEFLGNKRLSFDDFGQQDHYDTEGDLIPKEIMLRFEFENNAKLIIRGSGTEPKIKFYLFTQCSVEEGLEQAKNKATQFLESWWTALREDVKRRISSPRTG</sequence>
<protein>
    <submittedName>
        <fullName evidence="10">Phosphoglucomutase</fullName>
    </submittedName>
</protein>
<dbReference type="GO" id="GO:0006166">
    <property type="term" value="P:purine ribonucleoside salvage"/>
    <property type="evidence" value="ECO:0007669"/>
    <property type="project" value="TreeGrafter"/>
</dbReference>
<dbReference type="Gene3D" id="3.40.120.10">
    <property type="entry name" value="Alpha-D-Glucose-1,6-Bisphosphate, subunit A, domain 3"/>
    <property type="match status" value="3"/>
</dbReference>
<dbReference type="Pfam" id="PF02880">
    <property type="entry name" value="PGM_PMM_III"/>
    <property type="match status" value="2"/>
</dbReference>
<dbReference type="EMBL" id="KU509328">
    <property type="protein sequence ID" value="ANC58127.1"/>
    <property type="molecule type" value="Genomic_DNA"/>
</dbReference>
<reference evidence="10" key="1">
    <citation type="submission" date="2016-01" db="EMBL/GenBank/DDBJ databases">
        <title>Hydrogen oxidation by a methanotroph.</title>
        <authorList>
            <person name="Stott M.B."/>
        </authorList>
    </citation>
    <scope>NUCLEOTIDE SEQUENCE</scope>
    <source>
        <strain evidence="10">RTK17.1</strain>
    </source>
</reference>
<feature type="domain" description="Alpha-D-phosphohexomutase alpha/beta/alpha" evidence="9">
    <location>
        <begin position="453"/>
        <end position="508"/>
    </location>
</feature>
<dbReference type="SUPFAM" id="SSF55957">
    <property type="entry name" value="Phosphoglucomutase, C-terminal domain"/>
    <property type="match status" value="1"/>
</dbReference>